<gene>
    <name evidence="2" type="ORF">GCM10017576_28310</name>
</gene>
<protein>
    <submittedName>
        <fullName evidence="2">Glycosyl transferase</fullName>
    </submittedName>
</protein>
<dbReference type="CDD" id="cd00761">
    <property type="entry name" value="Glyco_tranf_GTA_type"/>
    <property type="match status" value="1"/>
</dbReference>
<evidence type="ECO:0000313" key="2">
    <source>
        <dbReference type="EMBL" id="GLJ62700.1"/>
    </source>
</evidence>
<evidence type="ECO:0000313" key="3">
    <source>
        <dbReference type="Proteomes" id="UP001142462"/>
    </source>
</evidence>
<dbReference type="AlphaFoldDB" id="A0A9W6H523"/>
<dbReference type="Proteomes" id="UP001142462">
    <property type="component" value="Unassembled WGS sequence"/>
</dbReference>
<dbReference type="GO" id="GO:0016758">
    <property type="term" value="F:hexosyltransferase activity"/>
    <property type="evidence" value="ECO:0007669"/>
    <property type="project" value="UniProtKB-ARBA"/>
</dbReference>
<reference evidence="2" key="1">
    <citation type="journal article" date="2014" name="Int. J. Syst. Evol. Microbiol.">
        <title>Complete genome sequence of Corynebacterium casei LMG S-19264T (=DSM 44701T), isolated from a smear-ripened cheese.</title>
        <authorList>
            <consortium name="US DOE Joint Genome Institute (JGI-PGF)"/>
            <person name="Walter F."/>
            <person name="Albersmeier A."/>
            <person name="Kalinowski J."/>
            <person name="Ruckert C."/>
        </authorList>
    </citation>
    <scope>NUCLEOTIDE SEQUENCE</scope>
    <source>
        <strain evidence="2">VKM Ac-1020</strain>
    </source>
</reference>
<keyword evidence="2" id="KW-0808">Transferase</keyword>
<evidence type="ECO:0000259" key="1">
    <source>
        <dbReference type="Pfam" id="PF00535"/>
    </source>
</evidence>
<dbReference type="InterPro" id="IPR029044">
    <property type="entry name" value="Nucleotide-diphossugar_trans"/>
</dbReference>
<sequence length="341" mass="38332">MPLLSIVVPAYNAADHLHRALVPLLRMRHDIEVIVVDDGSTDATAEIADDYARRRPDVFRAIHQPNRGHGGAINTGLAEARGTYLKVLDADDWLSIPALEQVLQILRTLEECGGVDAVFTDYVHDRVGKSNRVSRFDSVFPAGRVFEWGDTERFSRRQYLMMHAIIYRTEMVRASGLRLPENTFYVDNLYVVVPLARVRSMYYLPVKLYHYVIGREGQSVEADTMLRRVDQQLRVNRLALRALPSPAEVATGEVPAPLYAALLHYIEAICAVTSATLARGGTRAHLAQRDAFWREVKAESPWVYTRLRRSFMGASSNLPGHAGRRVTSLAYSVARRVVGFS</sequence>
<dbReference type="EMBL" id="BSEJ01000016">
    <property type="protein sequence ID" value="GLJ62700.1"/>
    <property type="molecule type" value="Genomic_DNA"/>
</dbReference>
<dbReference type="RefSeq" id="WP_271174389.1">
    <property type="nucleotide sequence ID" value="NZ_BSEJ01000016.1"/>
</dbReference>
<dbReference type="Pfam" id="PF00535">
    <property type="entry name" value="Glycos_transf_2"/>
    <property type="match status" value="1"/>
</dbReference>
<name>A0A9W6H523_9MICO</name>
<organism evidence="2 3">
    <name type="scientific">Microbacterium barkeri</name>
    <dbReference type="NCBI Taxonomy" id="33917"/>
    <lineage>
        <taxon>Bacteria</taxon>
        <taxon>Bacillati</taxon>
        <taxon>Actinomycetota</taxon>
        <taxon>Actinomycetes</taxon>
        <taxon>Micrococcales</taxon>
        <taxon>Microbacteriaceae</taxon>
        <taxon>Microbacterium</taxon>
    </lineage>
</organism>
<accession>A0A9W6H523</accession>
<dbReference type="InterPro" id="IPR001173">
    <property type="entry name" value="Glyco_trans_2-like"/>
</dbReference>
<dbReference type="Gene3D" id="3.90.550.10">
    <property type="entry name" value="Spore Coat Polysaccharide Biosynthesis Protein SpsA, Chain A"/>
    <property type="match status" value="1"/>
</dbReference>
<reference evidence="2" key="2">
    <citation type="submission" date="2023-01" db="EMBL/GenBank/DDBJ databases">
        <authorList>
            <person name="Sun Q."/>
            <person name="Evtushenko L."/>
        </authorList>
    </citation>
    <scope>NUCLEOTIDE SEQUENCE</scope>
    <source>
        <strain evidence="2">VKM Ac-1020</strain>
    </source>
</reference>
<feature type="domain" description="Glycosyltransferase 2-like" evidence="1">
    <location>
        <begin position="5"/>
        <end position="131"/>
    </location>
</feature>
<comment type="caution">
    <text evidence="2">The sequence shown here is derived from an EMBL/GenBank/DDBJ whole genome shotgun (WGS) entry which is preliminary data.</text>
</comment>
<keyword evidence="3" id="KW-1185">Reference proteome</keyword>
<dbReference type="SUPFAM" id="SSF53448">
    <property type="entry name" value="Nucleotide-diphospho-sugar transferases"/>
    <property type="match status" value="1"/>
</dbReference>
<dbReference type="PANTHER" id="PTHR22916">
    <property type="entry name" value="GLYCOSYLTRANSFERASE"/>
    <property type="match status" value="1"/>
</dbReference>
<proteinExistence type="predicted"/>
<dbReference type="PANTHER" id="PTHR22916:SF3">
    <property type="entry name" value="UDP-GLCNAC:BETAGAL BETA-1,3-N-ACETYLGLUCOSAMINYLTRANSFERASE-LIKE PROTEIN 1"/>
    <property type="match status" value="1"/>
</dbReference>